<protein>
    <submittedName>
        <fullName evidence="2">Uncharacterized protein</fullName>
    </submittedName>
</protein>
<evidence type="ECO:0000313" key="2">
    <source>
        <dbReference type="EMBL" id="KAK3326376.1"/>
    </source>
</evidence>
<gene>
    <name evidence="2" type="ORF">B0H66DRAFT_158182</name>
</gene>
<reference evidence="2" key="2">
    <citation type="submission" date="2023-06" db="EMBL/GenBank/DDBJ databases">
        <authorList>
            <consortium name="Lawrence Berkeley National Laboratory"/>
            <person name="Haridas S."/>
            <person name="Hensen N."/>
            <person name="Bonometti L."/>
            <person name="Westerberg I."/>
            <person name="Brannstrom I.O."/>
            <person name="Guillou S."/>
            <person name="Cros-Aarteil S."/>
            <person name="Calhoun S."/>
            <person name="Kuo A."/>
            <person name="Mondo S."/>
            <person name="Pangilinan J."/>
            <person name="Riley R."/>
            <person name="Labutti K."/>
            <person name="Andreopoulos B."/>
            <person name="Lipzen A."/>
            <person name="Chen C."/>
            <person name="Yanf M."/>
            <person name="Daum C."/>
            <person name="Ng V."/>
            <person name="Clum A."/>
            <person name="Steindorff A."/>
            <person name="Ohm R."/>
            <person name="Martin F."/>
            <person name="Silar P."/>
            <person name="Natvig D."/>
            <person name="Lalanne C."/>
            <person name="Gautier V."/>
            <person name="Ament-Velasquez S.L."/>
            <person name="Kruys A."/>
            <person name="Hutchinson M.I."/>
            <person name="Powell A.J."/>
            <person name="Barry K."/>
            <person name="Miller A.N."/>
            <person name="Grigoriev I.V."/>
            <person name="Debuchy R."/>
            <person name="Gladieux P."/>
            <person name="Thoren M.H."/>
            <person name="Johannesson H."/>
        </authorList>
    </citation>
    <scope>NUCLEOTIDE SEQUENCE</scope>
    <source>
        <strain evidence="2">CBS 118394</strain>
    </source>
</reference>
<name>A0AAE0IL78_9PEZI</name>
<organism evidence="2 3">
    <name type="scientific">Apodospora peruviana</name>
    <dbReference type="NCBI Taxonomy" id="516989"/>
    <lineage>
        <taxon>Eukaryota</taxon>
        <taxon>Fungi</taxon>
        <taxon>Dikarya</taxon>
        <taxon>Ascomycota</taxon>
        <taxon>Pezizomycotina</taxon>
        <taxon>Sordariomycetes</taxon>
        <taxon>Sordariomycetidae</taxon>
        <taxon>Sordariales</taxon>
        <taxon>Lasiosphaeriaceae</taxon>
        <taxon>Apodospora</taxon>
    </lineage>
</organism>
<accession>A0AAE0IL78</accession>
<comment type="caution">
    <text evidence="2">The sequence shown here is derived from an EMBL/GenBank/DDBJ whole genome shotgun (WGS) entry which is preliminary data.</text>
</comment>
<dbReference type="EMBL" id="JAUEDM010000002">
    <property type="protein sequence ID" value="KAK3326376.1"/>
    <property type="molecule type" value="Genomic_DNA"/>
</dbReference>
<sequence length="126" mass="13988">MVPEIRKPLPSLFFLSGFFPGTSMAVSTDELSFCARFYDPSRDRWLVNTRANPILQGPVVPRLHDHKIASFSESGNERVELPLTSQSLGNNVRRLSKRSGVVTCHDGDTSSEPGRGEEAVKEQSKQ</sequence>
<evidence type="ECO:0000313" key="3">
    <source>
        <dbReference type="Proteomes" id="UP001283341"/>
    </source>
</evidence>
<dbReference type="Proteomes" id="UP001283341">
    <property type="component" value="Unassembled WGS sequence"/>
</dbReference>
<feature type="region of interest" description="Disordered" evidence="1">
    <location>
        <begin position="99"/>
        <end position="126"/>
    </location>
</feature>
<reference evidence="2" key="1">
    <citation type="journal article" date="2023" name="Mol. Phylogenet. Evol.">
        <title>Genome-scale phylogeny and comparative genomics of the fungal order Sordariales.</title>
        <authorList>
            <person name="Hensen N."/>
            <person name="Bonometti L."/>
            <person name="Westerberg I."/>
            <person name="Brannstrom I.O."/>
            <person name="Guillou S."/>
            <person name="Cros-Aarteil S."/>
            <person name="Calhoun S."/>
            <person name="Haridas S."/>
            <person name="Kuo A."/>
            <person name="Mondo S."/>
            <person name="Pangilinan J."/>
            <person name="Riley R."/>
            <person name="LaButti K."/>
            <person name="Andreopoulos B."/>
            <person name="Lipzen A."/>
            <person name="Chen C."/>
            <person name="Yan M."/>
            <person name="Daum C."/>
            <person name="Ng V."/>
            <person name="Clum A."/>
            <person name="Steindorff A."/>
            <person name="Ohm R.A."/>
            <person name="Martin F."/>
            <person name="Silar P."/>
            <person name="Natvig D.O."/>
            <person name="Lalanne C."/>
            <person name="Gautier V."/>
            <person name="Ament-Velasquez S.L."/>
            <person name="Kruys A."/>
            <person name="Hutchinson M.I."/>
            <person name="Powell A.J."/>
            <person name="Barry K."/>
            <person name="Miller A.N."/>
            <person name="Grigoriev I.V."/>
            <person name="Debuchy R."/>
            <person name="Gladieux P."/>
            <person name="Hiltunen Thoren M."/>
            <person name="Johannesson H."/>
        </authorList>
    </citation>
    <scope>NUCLEOTIDE SEQUENCE</scope>
    <source>
        <strain evidence="2">CBS 118394</strain>
    </source>
</reference>
<keyword evidence="3" id="KW-1185">Reference proteome</keyword>
<evidence type="ECO:0000256" key="1">
    <source>
        <dbReference type="SAM" id="MobiDB-lite"/>
    </source>
</evidence>
<feature type="compositionally biased region" description="Basic and acidic residues" evidence="1">
    <location>
        <begin position="114"/>
        <end position="126"/>
    </location>
</feature>
<proteinExistence type="predicted"/>
<dbReference type="AlphaFoldDB" id="A0AAE0IL78"/>